<dbReference type="GO" id="GO:1901137">
    <property type="term" value="P:carbohydrate derivative biosynthetic process"/>
    <property type="evidence" value="ECO:0007669"/>
    <property type="project" value="UniProtKB-ARBA"/>
</dbReference>
<dbReference type="GO" id="GO:0005975">
    <property type="term" value="P:carbohydrate metabolic process"/>
    <property type="evidence" value="ECO:0007669"/>
    <property type="project" value="InterPro"/>
</dbReference>
<proteinExistence type="predicted"/>
<organism evidence="2">
    <name type="scientific">uncultured Bacillus sp</name>
    <dbReference type="NCBI Taxonomy" id="83428"/>
    <lineage>
        <taxon>Bacteria</taxon>
        <taxon>Bacillati</taxon>
        <taxon>Bacillota</taxon>
        <taxon>Bacilli</taxon>
        <taxon>Bacillales</taxon>
        <taxon>Bacillaceae</taxon>
        <taxon>Bacillus</taxon>
        <taxon>environmental samples</taxon>
    </lineage>
</organism>
<accession>A0A060CL34</accession>
<feature type="non-terminal residue" evidence="2">
    <location>
        <position position="67"/>
    </location>
</feature>
<dbReference type="Pfam" id="PF03033">
    <property type="entry name" value="Glyco_transf_28"/>
    <property type="match status" value="1"/>
</dbReference>
<dbReference type="GO" id="GO:0016758">
    <property type="term" value="F:hexosyltransferase activity"/>
    <property type="evidence" value="ECO:0007669"/>
    <property type="project" value="InterPro"/>
</dbReference>
<dbReference type="SUPFAM" id="SSF53756">
    <property type="entry name" value="UDP-Glycosyltransferase/glycogen phosphorylase"/>
    <property type="match status" value="1"/>
</dbReference>
<feature type="domain" description="Glycosyltransferase family 28 N-terminal" evidence="1">
    <location>
        <begin position="3"/>
        <end position="55"/>
    </location>
</feature>
<dbReference type="Gene3D" id="3.40.50.2000">
    <property type="entry name" value="Glycogen Phosphorylase B"/>
    <property type="match status" value="1"/>
</dbReference>
<dbReference type="EMBL" id="KF128594">
    <property type="protein sequence ID" value="AIA95959.1"/>
    <property type="molecule type" value="Genomic_DNA"/>
</dbReference>
<dbReference type="InterPro" id="IPR004276">
    <property type="entry name" value="GlycoTrans_28_N"/>
</dbReference>
<protein>
    <submittedName>
        <fullName evidence="2">CAZy families GT28 protein</fullName>
    </submittedName>
</protein>
<sequence length="67" mass="7619">MRILVSGGGTGGHIYPALALIETLKRNNLSQRFCMLGQSEVLKSELYLSQELSYVHYTFRDLNGQYH</sequence>
<dbReference type="AlphaFoldDB" id="A0A060CL34"/>
<evidence type="ECO:0000259" key="1">
    <source>
        <dbReference type="Pfam" id="PF03033"/>
    </source>
</evidence>
<name>A0A060CL34_9BACI</name>
<reference evidence="2" key="1">
    <citation type="journal article" date="2013" name="Environ. Microbiol.">
        <title>Seasonally variable intestinal metagenomes of the red palm weevil (Rhynchophorus ferrugineus).</title>
        <authorList>
            <person name="Jia S."/>
            <person name="Zhang X."/>
            <person name="Zhang G."/>
            <person name="Yin A."/>
            <person name="Zhang S."/>
            <person name="Li F."/>
            <person name="Wang L."/>
            <person name="Zhao D."/>
            <person name="Yun Q."/>
            <person name="Tala"/>
            <person name="Wang J."/>
            <person name="Sun G."/>
            <person name="Baabdullah M."/>
            <person name="Yu X."/>
            <person name="Hu S."/>
            <person name="Al-Mssallem I.S."/>
            <person name="Yu J."/>
        </authorList>
    </citation>
    <scope>NUCLEOTIDE SEQUENCE</scope>
</reference>
<evidence type="ECO:0000313" key="2">
    <source>
        <dbReference type="EMBL" id="AIA95959.1"/>
    </source>
</evidence>